<sequence length="210" mass="22453">MLRIRAVRAQKGKNAMKIEEPVNSGEMDIMEETSPFLFRLGLADVIRLTMFGTLISVSRFLLQLPIGVPGHSSIYWMGLLVLGKGLIPKFGSGTIMGIVSGILAIVFGLGKEGPLLAFKCIVPGVLIDFLAILFLFKLGSAWVGAIIGALISFSKLLASIALGVILDIPMVFLAMGFSYAAILHLIFGAIGGVIASILIKRLKPRLVSWG</sequence>
<gene>
    <name evidence="2" type="ORF">HMPREF0322_00892</name>
</gene>
<feature type="transmembrane region" description="Helical" evidence="1">
    <location>
        <begin position="172"/>
        <end position="199"/>
    </location>
</feature>
<keyword evidence="1" id="KW-1133">Transmembrane helix</keyword>
<dbReference type="HOGENOM" id="CLU_1308453_0_0_9"/>
<keyword evidence="1" id="KW-0812">Transmembrane</keyword>
<dbReference type="PATRIC" id="fig|537010.4.peg.827"/>
<feature type="transmembrane region" description="Helical" evidence="1">
    <location>
        <begin position="36"/>
        <end position="55"/>
    </location>
</feature>
<feature type="transmembrane region" description="Helical" evidence="1">
    <location>
        <begin position="143"/>
        <end position="166"/>
    </location>
</feature>
<protein>
    <submittedName>
        <fullName evidence="2">Uncharacterized protein</fullName>
    </submittedName>
</protein>
<accession>G9XIW6</accession>
<evidence type="ECO:0000256" key="1">
    <source>
        <dbReference type="SAM" id="Phobius"/>
    </source>
</evidence>
<dbReference type="AlphaFoldDB" id="G9XIW6"/>
<feature type="transmembrane region" description="Helical" evidence="1">
    <location>
        <begin position="90"/>
        <end position="110"/>
    </location>
</feature>
<dbReference type="Proteomes" id="UP000004416">
    <property type="component" value="Unassembled WGS sequence"/>
</dbReference>
<name>G9XIW6_DESHA</name>
<evidence type="ECO:0000313" key="2">
    <source>
        <dbReference type="EMBL" id="EHL08394.1"/>
    </source>
</evidence>
<proteinExistence type="predicted"/>
<organism evidence="2 3">
    <name type="scientific">Desulfitobacterium hafniense DP7</name>
    <dbReference type="NCBI Taxonomy" id="537010"/>
    <lineage>
        <taxon>Bacteria</taxon>
        <taxon>Bacillati</taxon>
        <taxon>Bacillota</taxon>
        <taxon>Clostridia</taxon>
        <taxon>Eubacteriales</taxon>
        <taxon>Desulfitobacteriaceae</taxon>
        <taxon>Desulfitobacterium</taxon>
    </lineage>
</organism>
<reference evidence="2 3" key="1">
    <citation type="submission" date="2011-08" db="EMBL/GenBank/DDBJ databases">
        <authorList>
            <person name="Weinstock G."/>
            <person name="Sodergren E."/>
            <person name="Clifton S."/>
            <person name="Fulton L."/>
            <person name="Fulton B."/>
            <person name="Courtney L."/>
            <person name="Fronick C."/>
            <person name="Harrison M."/>
            <person name="Strong C."/>
            <person name="Farmer C."/>
            <person name="Delahaunty K."/>
            <person name="Markovic C."/>
            <person name="Hall O."/>
            <person name="Minx P."/>
            <person name="Tomlinson C."/>
            <person name="Mitreva M."/>
            <person name="Hou S."/>
            <person name="Chen J."/>
            <person name="Wollam A."/>
            <person name="Pepin K.H."/>
            <person name="Johnson M."/>
            <person name="Bhonagiri V."/>
            <person name="Zhang X."/>
            <person name="Suruliraj S."/>
            <person name="Warren W."/>
            <person name="Chinwalla A."/>
            <person name="Mardis E.R."/>
            <person name="Wilson R.K."/>
        </authorList>
    </citation>
    <scope>NUCLEOTIDE SEQUENCE [LARGE SCALE GENOMIC DNA]</scope>
    <source>
        <strain evidence="2 3">DP7</strain>
    </source>
</reference>
<dbReference type="EMBL" id="AFZX01000021">
    <property type="protein sequence ID" value="EHL08394.1"/>
    <property type="molecule type" value="Genomic_DNA"/>
</dbReference>
<evidence type="ECO:0000313" key="3">
    <source>
        <dbReference type="Proteomes" id="UP000004416"/>
    </source>
</evidence>
<comment type="caution">
    <text evidence="2">The sequence shown here is derived from an EMBL/GenBank/DDBJ whole genome shotgun (WGS) entry which is preliminary data.</text>
</comment>
<keyword evidence="1" id="KW-0472">Membrane</keyword>
<dbReference type="RefSeq" id="WP_005809436.1">
    <property type="nucleotide sequence ID" value="NZ_JH414450.1"/>
</dbReference>
<feature type="transmembrane region" description="Helical" evidence="1">
    <location>
        <begin position="61"/>
        <end position="83"/>
    </location>
</feature>
<feature type="transmembrane region" description="Helical" evidence="1">
    <location>
        <begin position="116"/>
        <end position="136"/>
    </location>
</feature>